<dbReference type="InterPro" id="IPR036188">
    <property type="entry name" value="FAD/NAD-bd_sf"/>
</dbReference>
<dbReference type="SUPFAM" id="SSF51905">
    <property type="entry name" value="FAD/NAD(P)-binding domain"/>
    <property type="match status" value="1"/>
</dbReference>
<sequence>MTEHDDTAENFDADTFDADTFDAGGFDADVVIVGLGPVGATAANLAHDLGLRVVAFDRAAEIEKRPRAIGFDQEAMRVFAGLGLAGAIADHTMPYRPSEYRNADGRVIKRIGAAPPPHLLGWAPNYVFDQPQLEGALRRRLQRSDGVDVHLGTEVTDVRLDDDGAAVDVVDAAGRPRTVRTRYVLACDGGASPSRRRLGLRMDDLEFDQPWLVVDLLLRPGAGAGLPRTNVQYCEPARPSTFVVGPGNHRRWEFMINPGERPEDVSDPDVIRALLSRWLDPGEYDLWRASTYRFHALVLKQWRVRRLFLLGDAAHMTPPFLAQGMCQGIRDASNLMWKLALRLRAGADDALLDTYQREREPHVRQVTLTAKEFGHVICERDARLAAERDAELLAELAARPEGTVRQSLIPGLRAGFLAPRGFPARGDLLPQPRVTDARSGPALLDEFTGSSFRLVLRHDTDPAAAESALRAHAVEGGFPLRLVRLVDAARGAAPAGADEYREEQPVLDGWLRRQSCVAVLARPDHYVFGGVRSTDDLGALLAAARRQLRTTAPESV</sequence>
<evidence type="ECO:0000256" key="1">
    <source>
        <dbReference type="ARBA" id="ARBA00023002"/>
    </source>
</evidence>
<dbReference type="Gene3D" id="3.30.9.10">
    <property type="entry name" value="D-Amino Acid Oxidase, subunit A, domain 2"/>
    <property type="match status" value="1"/>
</dbReference>
<dbReference type="InterPro" id="IPR002938">
    <property type="entry name" value="FAD-bd"/>
</dbReference>
<dbReference type="Proteomes" id="UP001550739">
    <property type="component" value="Unassembled WGS sequence"/>
</dbReference>
<keyword evidence="1 3" id="KW-0560">Oxidoreductase</keyword>
<dbReference type="PRINTS" id="PR00420">
    <property type="entry name" value="RNGMNOXGNASE"/>
</dbReference>
<organism evidence="3 4">
    <name type="scientific">Streptomyces sp. 900129855</name>
    <dbReference type="NCBI Taxonomy" id="3155129"/>
    <lineage>
        <taxon>Bacteria</taxon>
        <taxon>Bacillati</taxon>
        <taxon>Actinomycetota</taxon>
        <taxon>Actinomycetes</taxon>
        <taxon>Kitasatosporales</taxon>
        <taxon>Streptomycetaceae</taxon>
        <taxon>Streptomyces</taxon>
    </lineage>
</organism>
<dbReference type="InterPro" id="IPR050631">
    <property type="entry name" value="PheA/TfdB_FAD_monoxygenase"/>
</dbReference>
<dbReference type="EMBL" id="JBEZVE010000022">
    <property type="protein sequence ID" value="MEU3785626.1"/>
    <property type="molecule type" value="Genomic_DNA"/>
</dbReference>
<feature type="domain" description="FAD-binding" evidence="2">
    <location>
        <begin position="27"/>
        <end position="367"/>
    </location>
</feature>
<gene>
    <name evidence="3" type="ORF">AB0E89_34675</name>
</gene>
<evidence type="ECO:0000313" key="3">
    <source>
        <dbReference type="EMBL" id="MEU3785626.1"/>
    </source>
</evidence>
<evidence type="ECO:0000259" key="2">
    <source>
        <dbReference type="Pfam" id="PF01494"/>
    </source>
</evidence>
<dbReference type="GO" id="GO:0008688">
    <property type="term" value="F:3-(3-hydroxyphenyl)propionate hydroxylase activity"/>
    <property type="evidence" value="ECO:0007669"/>
    <property type="project" value="UniProtKB-EC"/>
</dbReference>
<proteinExistence type="predicted"/>
<accession>A0ABV2ZSS6</accession>
<dbReference type="PANTHER" id="PTHR43476">
    <property type="entry name" value="3-(3-HYDROXY-PHENYL)PROPIONATE/3-HYDROXYCINNAMIC ACID HYDROXYLASE"/>
    <property type="match status" value="1"/>
</dbReference>
<evidence type="ECO:0000313" key="4">
    <source>
        <dbReference type="Proteomes" id="UP001550739"/>
    </source>
</evidence>
<dbReference type="NCBIfam" id="NF004829">
    <property type="entry name" value="PRK06183.1-3"/>
    <property type="match status" value="1"/>
</dbReference>
<dbReference type="EC" id="1.14.13.127" evidence="3"/>
<reference evidence="3 4" key="1">
    <citation type="submission" date="2024-06" db="EMBL/GenBank/DDBJ databases">
        <title>The Natural Products Discovery Center: Release of the First 8490 Sequenced Strains for Exploring Actinobacteria Biosynthetic Diversity.</title>
        <authorList>
            <person name="Kalkreuter E."/>
            <person name="Kautsar S.A."/>
            <person name="Yang D."/>
            <person name="Bader C.D."/>
            <person name="Teijaro C.N."/>
            <person name="Fluegel L."/>
            <person name="Davis C.M."/>
            <person name="Simpson J.R."/>
            <person name="Lauterbach L."/>
            <person name="Steele A.D."/>
            <person name="Gui C."/>
            <person name="Meng S."/>
            <person name="Li G."/>
            <person name="Viehrig K."/>
            <person name="Ye F."/>
            <person name="Su P."/>
            <person name="Kiefer A.F."/>
            <person name="Nichols A."/>
            <person name="Cepeda A.J."/>
            <person name="Yan W."/>
            <person name="Fan B."/>
            <person name="Jiang Y."/>
            <person name="Adhikari A."/>
            <person name="Zheng C.-J."/>
            <person name="Schuster L."/>
            <person name="Cowan T.M."/>
            <person name="Smanski M.J."/>
            <person name="Chevrette M.G."/>
            <person name="De Carvalho L.P.S."/>
            <person name="Shen B."/>
        </authorList>
    </citation>
    <scope>NUCLEOTIDE SEQUENCE [LARGE SCALE GENOMIC DNA]</scope>
    <source>
        <strain evidence="3 4">NPDC033843</strain>
    </source>
</reference>
<comment type="caution">
    <text evidence="3">The sequence shown here is derived from an EMBL/GenBank/DDBJ whole genome shotgun (WGS) entry which is preliminary data.</text>
</comment>
<dbReference type="RefSeq" id="WP_361707309.1">
    <property type="nucleotide sequence ID" value="NZ_JBEZVE010000022.1"/>
</dbReference>
<dbReference type="PANTHER" id="PTHR43476:SF3">
    <property type="entry name" value="FAD-BINDING MONOOXYGENASE"/>
    <property type="match status" value="1"/>
</dbReference>
<keyword evidence="4" id="KW-1185">Reference proteome</keyword>
<dbReference type="Gene3D" id="3.50.50.60">
    <property type="entry name" value="FAD/NAD(P)-binding domain"/>
    <property type="match status" value="1"/>
</dbReference>
<protein>
    <submittedName>
        <fullName evidence="3">Bifunctional 3-(3-hydroxy-phenyl)propionate/3-hydroxycinnamic acid hydroxylase</fullName>
        <ecNumber evidence="3">1.14.13.127</ecNumber>
    </submittedName>
</protein>
<name>A0ABV2ZSS6_9ACTN</name>
<dbReference type="Pfam" id="PF01494">
    <property type="entry name" value="FAD_binding_3"/>
    <property type="match status" value="1"/>
</dbReference>